<dbReference type="RefSeq" id="WP_278058591.1">
    <property type="nucleotide sequence ID" value="NZ_CP121247.1"/>
</dbReference>
<feature type="transmembrane region" description="Helical" evidence="1">
    <location>
        <begin position="47"/>
        <end position="67"/>
    </location>
</feature>
<feature type="transmembrane region" description="Helical" evidence="1">
    <location>
        <begin position="137"/>
        <end position="158"/>
    </location>
</feature>
<evidence type="ECO:0000313" key="3">
    <source>
        <dbReference type="Proteomes" id="UP001235966"/>
    </source>
</evidence>
<dbReference type="EMBL" id="JAUSQW010000001">
    <property type="protein sequence ID" value="MDP9800993.1"/>
    <property type="molecule type" value="Genomic_DNA"/>
</dbReference>
<feature type="transmembrane region" description="Helical" evidence="1">
    <location>
        <begin position="164"/>
        <end position="188"/>
    </location>
</feature>
<sequence length="222" mass="23444">MARERSERTQNFFSTKNKWTWHPISILVGLAMAALGVVVIVKPNATLDLVAIIVGVVLLVRAVLEAFTSTKELGAGDKSSATVGYVIAGVLAIVGVVMLARPAFAVNGLFYVISVLLILDALTNFIRLRQLWVHNPVMAGIAGLAGVGAVAASVLVLTDYQASWFSQIVGVGVGLFALGLTYLMYGIAATGMAGRRTSPLEGEAAARTLEQRSREEGGHPTH</sequence>
<dbReference type="Pfam" id="PF03729">
    <property type="entry name" value="DUF308"/>
    <property type="match status" value="1"/>
</dbReference>
<dbReference type="Proteomes" id="UP001235966">
    <property type="component" value="Unassembled WGS sequence"/>
</dbReference>
<name>A0ABT9NBA2_9ACTO</name>
<evidence type="ECO:0000313" key="2">
    <source>
        <dbReference type="EMBL" id="MDP9800993.1"/>
    </source>
</evidence>
<dbReference type="InterPro" id="IPR005325">
    <property type="entry name" value="DUF308_memb"/>
</dbReference>
<evidence type="ECO:0000256" key="1">
    <source>
        <dbReference type="SAM" id="Phobius"/>
    </source>
</evidence>
<proteinExistence type="predicted"/>
<comment type="caution">
    <text evidence="2">The sequence shown here is derived from an EMBL/GenBank/DDBJ whole genome shotgun (WGS) entry which is preliminary data.</text>
</comment>
<keyword evidence="1" id="KW-0472">Membrane</keyword>
<feature type="transmembrane region" description="Helical" evidence="1">
    <location>
        <begin position="79"/>
        <end position="98"/>
    </location>
</feature>
<feature type="transmembrane region" description="Helical" evidence="1">
    <location>
        <begin position="21"/>
        <end position="41"/>
    </location>
</feature>
<feature type="transmembrane region" description="Helical" evidence="1">
    <location>
        <begin position="104"/>
        <end position="125"/>
    </location>
</feature>
<gene>
    <name evidence="2" type="ORF">J2S49_001069</name>
</gene>
<protein>
    <submittedName>
        <fullName evidence="2">Uncharacterized membrane protein HdeD (DUF308 family)</fullName>
    </submittedName>
</protein>
<keyword evidence="1" id="KW-0812">Transmembrane</keyword>
<organism evidence="2 3">
    <name type="scientific">Arcanobacterium wilhelmae</name>
    <dbReference type="NCBI Taxonomy" id="1803177"/>
    <lineage>
        <taxon>Bacteria</taxon>
        <taxon>Bacillati</taxon>
        <taxon>Actinomycetota</taxon>
        <taxon>Actinomycetes</taxon>
        <taxon>Actinomycetales</taxon>
        <taxon>Actinomycetaceae</taxon>
        <taxon>Arcanobacterium</taxon>
    </lineage>
</organism>
<accession>A0ABT9NBA2</accession>
<reference evidence="2 3" key="1">
    <citation type="submission" date="2023-07" db="EMBL/GenBank/DDBJ databases">
        <title>Sequencing the genomes of 1000 actinobacteria strains.</title>
        <authorList>
            <person name="Klenk H.-P."/>
        </authorList>
    </citation>
    <scope>NUCLEOTIDE SEQUENCE [LARGE SCALE GENOMIC DNA]</scope>
    <source>
        <strain evidence="2 3">DSM 102162</strain>
    </source>
</reference>
<keyword evidence="3" id="KW-1185">Reference proteome</keyword>
<keyword evidence="1" id="KW-1133">Transmembrane helix</keyword>